<dbReference type="RefSeq" id="WP_073180302.1">
    <property type="nucleotide sequence ID" value="NZ_FQWL01000004.1"/>
</dbReference>
<gene>
    <name evidence="1" type="ORF">SAMN04488116_2600</name>
</gene>
<organism evidence="1 2">
    <name type="scientific">Flagellimonas flava</name>
    <dbReference type="NCBI Taxonomy" id="570519"/>
    <lineage>
        <taxon>Bacteria</taxon>
        <taxon>Pseudomonadati</taxon>
        <taxon>Bacteroidota</taxon>
        <taxon>Flavobacteriia</taxon>
        <taxon>Flavobacteriales</taxon>
        <taxon>Flavobacteriaceae</taxon>
        <taxon>Flagellimonas</taxon>
    </lineage>
</organism>
<reference evidence="2" key="1">
    <citation type="submission" date="2016-11" db="EMBL/GenBank/DDBJ databases">
        <authorList>
            <person name="Varghese N."/>
            <person name="Submissions S."/>
        </authorList>
    </citation>
    <scope>NUCLEOTIDE SEQUENCE [LARGE SCALE GENOMIC DNA]</scope>
    <source>
        <strain evidence="2">DSM 22638</strain>
    </source>
</reference>
<keyword evidence="2" id="KW-1185">Reference proteome</keyword>
<evidence type="ECO:0000313" key="2">
    <source>
        <dbReference type="Proteomes" id="UP000184532"/>
    </source>
</evidence>
<evidence type="ECO:0000313" key="1">
    <source>
        <dbReference type="EMBL" id="SHG83201.1"/>
    </source>
</evidence>
<dbReference type="AlphaFoldDB" id="A0A1M5N0Y7"/>
<accession>A0A1M5N0Y7</accession>
<dbReference type="EMBL" id="FQWL01000004">
    <property type="protein sequence ID" value="SHG83201.1"/>
    <property type="molecule type" value="Genomic_DNA"/>
</dbReference>
<protein>
    <recommendedName>
        <fullName evidence="3">DUF5655 domain-containing protein</fullName>
    </recommendedName>
</protein>
<proteinExistence type="predicted"/>
<sequence>MDKRTDEIIIRFENSWNNTEAFYRNLLEKHTGFNFVAPILEFIQELKNSGESKNFRLGTSMHTLIISRSVEHGLREDQKEIRIEKVNNLPDGFEYEVIMRQGKNVFRVYRVHNLNDEKVLNLLATLKETLID</sequence>
<evidence type="ECO:0008006" key="3">
    <source>
        <dbReference type="Google" id="ProtNLM"/>
    </source>
</evidence>
<dbReference type="Proteomes" id="UP000184532">
    <property type="component" value="Unassembled WGS sequence"/>
</dbReference>
<dbReference type="STRING" id="570519.SAMN04488116_2600"/>
<dbReference type="OrthoDB" id="1444293at2"/>
<name>A0A1M5N0Y7_9FLAO</name>